<evidence type="ECO:0000313" key="1">
    <source>
        <dbReference type="EMBL" id="OCT81878.1"/>
    </source>
</evidence>
<gene>
    <name evidence="1" type="ORF">XELAEV_18024385mg</name>
</gene>
<name>A0A974CXW4_XENLA</name>
<organism evidence="1 2">
    <name type="scientific">Xenopus laevis</name>
    <name type="common">African clawed frog</name>
    <dbReference type="NCBI Taxonomy" id="8355"/>
    <lineage>
        <taxon>Eukaryota</taxon>
        <taxon>Metazoa</taxon>
        <taxon>Chordata</taxon>
        <taxon>Craniata</taxon>
        <taxon>Vertebrata</taxon>
        <taxon>Euteleostomi</taxon>
        <taxon>Amphibia</taxon>
        <taxon>Batrachia</taxon>
        <taxon>Anura</taxon>
        <taxon>Pipoidea</taxon>
        <taxon>Pipidae</taxon>
        <taxon>Xenopodinae</taxon>
        <taxon>Xenopus</taxon>
        <taxon>Xenopus</taxon>
    </lineage>
</organism>
<dbReference type="Proteomes" id="UP000694892">
    <property type="component" value="Chromosome 4S"/>
</dbReference>
<evidence type="ECO:0000313" key="2">
    <source>
        <dbReference type="Proteomes" id="UP000694892"/>
    </source>
</evidence>
<dbReference type="AlphaFoldDB" id="A0A974CXW4"/>
<proteinExistence type="predicted"/>
<reference evidence="2" key="1">
    <citation type="journal article" date="2016" name="Nature">
        <title>Genome evolution in the allotetraploid frog Xenopus laevis.</title>
        <authorList>
            <person name="Session A.M."/>
            <person name="Uno Y."/>
            <person name="Kwon T."/>
            <person name="Chapman J.A."/>
            <person name="Toyoda A."/>
            <person name="Takahashi S."/>
            <person name="Fukui A."/>
            <person name="Hikosaka A."/>
            <person name="Suzuki A."/>
            <person name="Kondo M."/>
            <person name="van Heeringen S.J."/>
            <person name="Quigley I."/>
            <person name="Heinz S."/>
            <person name="Ogino H."/>
            <person name="Ochi H."/>
            <person name="Hellsten U."/>
            <person name="Lyons J.B."/>
            <person name="Simakov O."/>
            <person name="Putnam N."/>
            <person name="Stites J."/>
            <person name="Kuroki Y."/>
            <person name="Tanaka T."/>
            <person name="Michiue T."/>
            <person name="Watanabe M."/>
            <person name="Bogdanovic O."/>
            <person name="Lister R."/>
            <person name="Georgiou G."/>
            <person name="Paranjpe S.S."/>
            <person name="van Kruijsbergen I."/>
            <person name="Shu S."/>
            <person name="Carlson J."/>
            <person name="Kinoshita T."/>
            <person name="Ohta Y."/>
            <person name="Mawaribuchi S."/>
            <person name="Jenkins J."/>
            <person name="Grimwood J."/>
            <person name="Schmutz J."/>
            <person name="Mitros T."/>
            <person name="Mozaffari S.V."/>
            <person name="Suzuki Y."/>
            <person name="Haramoto Y."/>
            <person name="Yamamoto T.S."/>
            <person name="Takagi C."/>
            <person name="Heald R."/>
            <person name="Miller K."/>
            <person name="Haudenschild C."/>
            <person name="Kitzman J."/>
            <person name="Nakayama T."/>
            <person name="Izutsu Y."/>
            <person name="Robert J."/>
            <person name="Fortriede J."/>
            <person name="Burns K."/>
            <person name="Lotay V."/>
            <person name="Karimi K."/>
            <person name="Yasuoka Y."/>
            <person name="Dichmann D.S."/>
            <person name="Flajnik M.F."/>
            <person name="Houston D.W."/>
            <person name="Shendure J."/>
            <person name="DuPasquier L."/>
            <person name="Vize P.D."/>
            <person name="Zorn A.M."/>
            <person name="Ito M."/>
            <person name="Marcotte E.M."/>
            <person name="Wallingford J.B."/>
            <person name="Ito Y."/>
            <person name="Asashima M."/>
            <person name="Ueno N."/>
            <person name="Matsuda Y."/>
            <person name="Veenstra G.J."/>
            <person name="Fujiyama A."/>
            <person name="Harland R.M."/>
            <person name="Taira M."/>
            <person name="Rokhsar D.S."/>
        </authorList>
    </citation>
    <scope>NUCLEOTIDE SEQUENCE [LARGE SCALE GENOMIC DNA]</scope>
    <source>
        <strain evidence="2">J</strain>
    </source>
</reference>
<protein>
    <submittedName>
        <fullName evidence="1">Uncharacterized protein</fullName>
    </submittedName>
</protein>
<accession>A0A974CXW4</accession>
<sequence>MVLFWTENAPCRCHVRVFDVRLGEELTNSMSHTTHGGANLGRKLYAVCISRELLTWRPPTALIVSQEMQM</sequence>
<dbReference type="EMBL" id="CM004473">
    <property type="protein sequence ID" value="OCT81878.1"/>
    <property type="molecule type" value="Genomic_DNA"/>
</dbReference>